<dbReference type="PANTHER" id="PTHR43674:SF2">
    <property type="entry name" value="BETA-UREIDOPROPIONASE"/>
    <property type="match status" value="1"/>
</dbReference>
<dbReference type="AlphaFoldDB" id="A0A101XTK6"/>
<gene>
    <name evidence="3" type="ORF">ATW55_04485</name>
</gene>
<dbReference type="EMBL" id="LPVJ01000002">
    <property type="protein sequence ID" value="KUO97307.1"/>
    <property type="molecule type" value="Genomic_DNA"/>
</dbReference>
<protein>
    <recommendedName>
        <fullName evidence="2">CN hydrolase domain-containing protein</fullName>
    </recommendedName>
</protein>
<keyword evidence="4" id="KW-1185">Reference proteome</keyword>
<comment type="caution">
    <text evidence="3">The sequence shown here is derived from an EMBL/GenBank/DDBJ whole genome shotgun (WGS) entry which is preliminary data.</text>
</comment>
<name>A0A101XTK6_9BACL</name>
<dbReference type="Gene3D" id="3.60.110.10">
    <property type="entry name" value="Carbon-nitrogen hydrolase"/>
    <property type="match status" value="2"/>
</dbReference>
<reference evidence="3 4" key="1">
    <citation type="submission" date="2015-12" db="EMBL/GenBank/DDBJ databases">
        <title>Draft genome sequence of Acidibacillus ferrooxidans ITV001, isolated from a chalcopyrite acid mine drainage site in Brazil.</title>
        <authorList>
            <person name="Dall'Agnol H."/>
            <person name="Nancucheo I."/>
            <person name="Johnson B."/>
            <person name="Oliveira R."/>
            <person name="Leite L."/>
            <person name="Pylro V."/>
            <person name="Nunes G.L."/>
            <person name="Tzotzos G."/>
            <person name="Fernandes G.R."/>
            <person name="Dutra J."/>
            <person name="Orellana S.C."/>
            <person name="Oliveira G."/>
        </authorList>
    </citation>
    <scope>NUCLEOTIDE SEQUENCE [LARGE SCALE GENOMIC DNA]</scope>
    <source>
        <strain evidence="4">ITV01</strain>
    </source>
</reference>
<dbReference type="PANTHER" id="PTHR43674">
    <property type="entry name" value="NITRILASE C965.09-RELATED"/>
    <property type="match status" value="1"/>
</dbReference>
<dbReference type="InterPro" id="IPR036526">
    <property type="entry name" value="C-N_Hydrolase_sf"/>
</dbReference>
<dbReference type="InterPro" id="IPR003010">
    <property type="entry name" value="C-N_Hydrolase"/>
</dbReference>
<feature type="domain" description="CN hydrolase" evidence="2">
    <location>
        <begin position="15"/>
        <end position="97"/>
    </location>
</feature>
<sequence>MKNNDDRSTERTMRLGLVQDAPIFGDVAQTLKQMNTYIKQAGMRNEKVDLLVFPELYVTGYYAKGWPCRPTPDDELEWINQIHALAQSEQLWIIFGHPYGSWHQIYTAARGLENRAFAATVNRIGEEYGDEFCGGSCVFHPNGTCLVEADDRPGLKTCDLRLSDLHDLDETLNYFRFRRPELYQL</sequence>
<accession>A0A101XTK6</accession>
<evidence type="ECO:0000259" key="2">
    <source>
        <dbReference type="Pfam" id="PF00795"/>
    </source>
</evidence>
<organism evidence="3 4">
    <name type="scientific">Ferroacidibacillus organovorans</name>
    <dbReference type="NCBI Taxonomy" id="1765683"/>
    <lineage>
        <taxon>Bacteria</taxon>
        <taxon>Bacillati</taxon>
        <taxon>Bacillota</taxon>
        <taxon>Bacilli</taxon>
        <taxon>Bacillales</taxon>
        <taxon>Alicyclobacillaceae</taxon>
        <taxon>Ferroacidibacillus</taxon>
    </lineage>
</organism>
<dbReference type="RefSeq" id="WP_067711079.1">
    <property type="nucleotide sequence ID" value="NZ_LPVJ01000002.1"/>
</dbReference>
<dbReference type="InterPro" id="IPR050345">
    <property type="entry name" value="Aliph_Amidase/BUP"/>
</dbReference>
<evidence type="ECO:0000313" key="4">
    <source>
        <dbReference type="Proteomes" id="UP000053557"/>
    </source>
</evidence>
<dbReference type="SUPFAM" id="SSF56317">
    <property type="entry name" value="Carbon-nitrogen hydrolase"/>
    <property type="match status" value="2"/>
</dbReference>
<dbReference type="CDD" id="cd07197">
    <property type="entry name" value="nitrilase"/>
    <property type="match status" value="1"/>
</dbReference>
<evidence type="ECO:0000256" key="1">
    <source>
        <dbReference type="ARBA" id="ARBA00022801"/>
    </source>
</evidence>
<dbReference type="GO" id="GO:0016811">
    <property type="term" value="F:hydrolase activity, acting on carbon-nitrogen (but not peptide) bonds, in linear amides"/>
    <property type="evidence" value="ECO:0007669"/>
    <property type="project" value="UniProtKB-ARBA"/>
</dbReference>
<dbReference type="Pfam" id="PF00795">
    <property type="entry name" value="CN_hydrolase"/>
    <property type="match status" value="1"/>
</dbReference>
<keyword evidence="1" id="KW-0378">Hydrolase</keyword>
<evidence type="ECO:0000313" key="3">
    <source>
        <dbReference type="EMBL" id="KUO97307.1"/>
    </source>
</evidence>
<proteinExistence type="predicted"/>
<dbReference type="Proteomes" id="UP000053557">
    <property type="component" value="Unassembled WGS sequence"/>
</dbReference>